<name>A0A2G9RAC3_AQUCT</name>
<organism evidence="1 2">
    <name type="scientific">Aquarana catesbeiana</name>
    <name type="common">American bullfrog</name>
    <name type="synonym">Rana catesbeiana</name>
    <dbReference type="NCBI Taxonomy" id="8400"/>
    <lineage>
        <taxon>Eukaryota</taxon>
        <taxon>Metazoa</taxon>
        <taxon>Chordata</taxon>
        <taxon>Craniata</taxon>
        <taxon>Vertebrata</taxon>
        <taxon>Euteleostomi</taxon>
        <taxon>Amphibia</taxon>
        <taxon>Batrachia</taxon>
        <taxon>Anura</taxon>
        <taxon>Neobatrachia</taxon>
        <taxon>Ranoidea</taxon>
        <taxon>Ranidae</taxon>
        <taxon>Aquarana</taxon>
    </lineage>
</organism>
<feature type="non-terminal residue" evidence="1">
    <location>
        <position position="1"/>
    </location>
</feature>
<dbReference type="EMBL" id="KV951126">
    <property type="protein sequence ID" value="PIO24840.1"/>
    <property type="molecule type" value="Genomic_DNA"/>
</dbReference>
<accession>A0A2G9RAC3</accession>
<protein>
    <submittedName>
        <fullName evidence="1">Uncharacterized protein</fullName>
    </submittedName>
</protein>
<reference evidence="2" key="1">
    <citation type="journal article" date="2017" name="Nat. Commun.">
        <title>The North American bullfrog draft genome provides insight into hormonal regulation of long noncoding RNA.</title>
        <authorList>
            <person name="Hammond S.A."/>
            <person name="Warren R.L."/>
            <person name="Vandervalk B.P."/>
            <person name="Kucuk E."/>
            <person name="Khan H."/>
            <person name="Gibb E.A."/>
            <person name="Pandoh P."/>
            <person name="Kirk H."/>
            <person name="Zhao Y."/>
            <person name="Jones M."/>
            <person name="Mungall A.J."/>
            <person name="Coope R."/>
            <person name="Pleasance S."/>
            <person name="Moore R.A."/>
            <person name="Holt R.A."/>
            <person name="Round J.M."/>
            <person name="Ohora S."/>
            <person name="Walle B.V."/>
            <person name="Veldhoen N."/>
            <person name="Helbing C.C."/>
            <person name="Birol I."/>
        </authorList>
    </citation>
    <scope>NUCLEOTIDE SEQUENCE [LARGE SCALE GENOMIC DNA]</scope>
</reference>
<evidence type="ECO:0000313" key="1">
    <source>
        <dbReference type="EMBL" id="PIO24840.1"/>
    </source>
</evidence>
<dbReference type="AlphaFoldDB" id="A0A2G9RAC3"/>
<keyword evidence="2" id="KW-1185">Reference proteome</keyword>
<dbReference type="Proteomes" id="UP000228934">
    <property type="component" value="Unassembled WGS sequence"/>
</dbReference>
<proteinExistence type="predicted"/>
<gene>
    <name evidence="1" type="ORF">AB205_0220630</name>
</gene>
<sequence>TILRIKGVNGLYGKYTCSAGRFAIYHLIGKFSKLLIRGVRFASVPAWLTLHAFPYWACGCRCYYWLVLERQRAKAYGCSSVLDTTWWRWSSEWDSGRGYLWDRRHVLGFILQQPAGPPGRQVCVRVLPRGPPFRRPAALRRMGGPRSMSGAYHSSQGMILSCLSRVKKLDNRRDPRGGPVMEGSCRVLVWRGAWRLGWRTYLKVTLQHSVAGFGLKVQAL</sequence>
<evidence type="ECO:0000313" key="2">
    <source>
        <dbReference type="Proteomes" id="UP000228934"/>
    </source>
</evidence>